<dbReference type="EMBL" id="CP046620">
    <property type="protein sequence ID" value="QHQ35472.1"/>
    <property type="molecule type" value="Genomic_DNA"/>
</dbReference>
<dbReference type="Pfam" id="PF00072">
    <property type="entry name" value="Response_reg"/>
    <property type="match status" value="1"/>
</dbReference>
<dbReference type="RefSeq" id="WP_161862033.1">
    <property type="nucleotide sequence ID" value="NZ_CP046620.1"/>
</dbReference>
<name>A0A6P1T4K7_9RHOB</name>
<dbReference type="AlphaFoldDB" id="A0A6P1T4K7"/>
<evidence type="ECO:0000313" key="5">
    <source>
        <dbReference type="Proteomes" id="UP000464495"/>
    </source>
</evidence>
<dbReference type="PANTHER" id="PTHR44591">
    <property type="entry name" value="STRESS RESPONSE REGULATOR PROTEIN 1"/>
    <property type="match status" value="1"/>
</dbReference>
<dbReference type="Proteomes" id="UP000464495">
    <property type="component" value="Chromosome"/>
</dbReference>
<protein>
    <submittedName>
        <fullName evidence="4">Response regulator</fullName>
    </submittedName>
</protein>
<feature type="domain" description="Response regulatory" evidence="3">
    <location>
        <begin position="20"/>
        <end position="138"/>
    </location>
</feature>
<dbReference type="SUPFAM" id="SSF52172">
    <property type="entry name" value="CheY-like"/>
    <property type="match status" value="1"/>
</dbReference>
<reference evidence="4 5" key="1">
    <citation type="submission" date="2019-12" db="EMBL/GenBank/DDBJ databases">
        <title>Complete genome sequence of Algicella marina strain 9Alg 56(T) isolated from the red alga Tichocarpus crinitus.</title>
        <authorList>
            <person name="Kim S.-G."/>
            <person name="Nedashkovskaya O.I."/>
        </authorList>
    </citation>
    <scope>NUCLEOTIDE SEQUENCE [LARGE SCALE GENOMIC DNA]</scope>
    <source>
        <strain evidence="4 5">9Alg 56</strain>
    </source>
</reference>
<evidence type="ECO:0000259" key="3">
    <source>
        <dbReference type="PROSITE" id="PS50110"/>
    </source>
</evidence>
<accession>A0A6P1T4K7</accession>
<dbReference type="InterPro" id="IPR011006">
    <property type="entry name" value="CheY-like_superfamily"/>
</dbReference>
<dbReference type="InterPro" id="IPR050595">
    <property type="entry name" value="Bact_response_regulator"/>
</dbReference>
<dbReference type="GO" id="GO:0000160">
    <property type="term" value="P:phosphorelay signal transduction system"/>
    <property type="evidence" value="ECO:0007669"/>
    <property type="project" value="InterPro"/>
</dbReference>
<dbReference type="SMART" id="SM00448">
    <property type="entry name" value="REC"/>
    <property type="match status" value="1"/>
</dbReference>
<organism evidence="4 5">
    <name type="scientific">Algicella marina</name>
    <dbReference type="NCBI Taxonomy" id="2683284"/>
    <lineage>
        <taxon>Bacteria</taxon>
        <taxon>Pseudomonadati</taxon>
        <taxon>Pseudomonadota</taxon>
        <taxon>Alphaproteobacteria</taxon>
        <taxon>Rhodobacterales</taxon>
        <taxon>Paracoccaceae</taxon>
        <taxon>Algicella</taxon>
    </lineage>
</organism>
<keyword evidence="1 2" id="KW-0597">Phosphoprotein</keyword>
<dbReference type="KEGG" id="amaq:GO499_09855"/>
<dbReference type="InterPro" id="IPR001789">
    <property type="entry name" value="Sig_transdc_resp-reg_receiver"/>
</dbReference>
<feature type="modified residue" description="4-aspartylphosphate" evidence="2">
    <location>
        <position position="71"/>
    </location>
</feature>
<dbReference type="Gene3D" id="3.40.50.2300">
    <property type="match status" value="1"/>
</dbReference>
<dbReference type="CDD" id="cd00156">
    <property type="entry name" value="REC"/>
    <property type="match status" value="1"/>
</dbReference>
<dbReference type="PANTHER" id="PTHR44591:SF3">
    <property type="entry name" value="RESPONSE REGULATORY DOMAIN-CONTAINING PROTEIN"/>
    <property type="match status" value="1"/>
</dbReference>
<dbReference type="PROSITE" id="PS50110">
    <property type="entry name" value="RESPONSE_REGULATORY"/>
    <property type="match status" value="1"/>
</dbReference>
<proteinExistence type="predicted"/>
<gene>
    <name evidence="4" type="ORF">GO499_09855</name>
</gene>
<sequence>MQNAQVREIRPACTPFAPRRILVVEDDRHDQERIRRLFRYLTTEVILDFATAIADARQRLQKVPPQAIVLDNGLPDGLGIDLALELSRSPASAETPTFIISDWPSPFMHEKAEAAGVHAVFCKSEFGARQAFEILRRMNCSDLQLARSVRQKEKRPTQASVISREWAGPES</sequence>
<evidence type="ECO:0000256" key="2">
    <source>
        <dbReference type="PROSITE-ProRule" id="PRU00169"/>
    </source>
</evidence>
<evidence type="ECO:0000313" key="4">
    <source>
        <dbReference type="EMBL" id="QHQ35472.1"/>
    </source>
</evidence>
<keyword evidence="5" id="KW-1185">Reference proteome</keyword>
<evidence type="ECO:0000256" key="1">
    <source>
        <dbReference type="ARBA" id="ARBA00022553"/>
    </source>
</evidence>